<accession>A0ABM8B862</accession>
<proteinExistence type="predicted"/>
<evidence type="ECO:0000259" key="7">
    <source>
        <dbReference type="Pfam" id="PF02687"/>
    </source>
</evidence>
<comment type="subcellular location">
    <subcellularLocation>
        <location evidence="1">Cell membrane</location>
        <topology evidence="1">Multi-pass membrane protein</topology>
    </subcellularLocation>
</comment>
<evidence type="ECO:0000256" key="3">
    <source>
        <dbReference type="ARBA" id="ARBA00022692"/>
    </source>
</evidence>
<keyword evidence="2" id="KW-1003">Cell membrane</keyword>
<feature type="transmembrane region" description="Helical" evidence="6">
    <location>
        <begin position="56"/>
        <end position="76"/>
    </location>
</feature>
<dbReference type="InterPro" id="IPR003838">
    <property type="entry name" value="ABC3_permease_C"/>
</dbReference>
<feature type="transmembrane region" description="Helical" evidence="6">
    <location>
        <begin position="158"/>
        <end position="177"/>
    </location>
</feature>
<dbReference type="Pfam" id="PF02687">
    <property type="entry name" value="FtsX"/>
    <property type="match status" value="1"/>
</dbReference>
<evidence type="ECO:0000256" key="5">
    <source>
        <dbReference type="ARBA" id="ARBA00023136"/>
    </source>
</evidence>
<keyword evidence="5 6" id="KW-0472">Membrane</keyword>
<dbReference type="Proteomes" id="UP001321766">
    <property type="component" value="Chromosome"/>
</dbReference>
<evidence type="ECO:0000256" key="6">
    <source>
        <dbReference type="SAM" id="Phobius"/>
    </source>
</evidence>
<evidence type="ECO:0000256" key="1">
    <source>
        <dbReference type="ARBA" id="ARBA00004651"/>
    </source>
</evidence>
<reference evidence="8 9" key="1">
    <citation type="journal article" date="2023" name="Microbiol. Spectr.">
        <title>Symbiosis of Carpenter Bees with Uncharacterized Lactic Acid Bacteria Showing NAD Auxotrophy.</title>
        <authorList>
            <person name="Kawasaki S."/>
            <person name="Ozawa K."/>
            <person name="Mori T."/>
            <person name="Yamamoto A."/>
            <person name="Ito M."/>
            <person name="Ohkuma M."/>
            <person name="Sakamoto M."/>
            <person name="Matsutani M."/>
        </authorList>
    </citation>
    <scope>NUCLEOTIDE SEQUENCE [LARGE SCALE GENOMIC DNA]</scope>
    <source>
        <strain evidence="8 9">Kim37-2</strain>
    </source>
</reference>
<keyword evidence="3 6" id="KW-0812">Transmembrane</keyword>
<feature type="domain" description="ABC3 transporter permease C-terminal" evidence="7">
    <location>
        <begin position="63"/>
        <end position="177"/>
    </location>
</feature>
<keyword evidence="9" id="KW-1185">Reference proteome</keyword>
<name>A0ABM8B862_9BIFI</name>
<evidence type="ECO:0000313" key="9">
    <source>
        <dbReference type="Proteomes" id="UP001321766"/>
    </source>
</evidence>
<keyword evidence="4 6" id="KW-1133">Transmembrane helix</keyword>
<organism evidence="8 9">
    <name type="scientific">Bombiscardovia nodaiensis</name>
    <dbReference type="NCBI Taxonomy" id="2932181"/>
    <lineage>
        <taxon>Bacteria</taxon>
        <taxon>Bacillati</taxon>
        <taxon>Actinomycetota</taxon>
        <taxon>Actinomycetes</taxon>
        <taxon>Bifidobacteriales</taxon>
        <taxon>Bifidobacteriaceae</taxon>
        <taxon>Bombiscardovia</taxon>
    </lineage>
</organism>
<gene>
    <name evidence="8" type="ORF">KIM372_08970</name>
</gene>
<evidence type="ECO:0000256" key="2">
    <source>
        <dbReference type="ARBA" id="ARBA00022475"/>
    </source>
</evidence>
<protein>
    <recommendedName>
        <fullName evidence="7">ABC3 transporter permease C-terminal domain-containing protein</fullName>
    </recommendedName>
</protein>
<dbReference type="EMBL" id="AP026798">
    <property type="protein sequence ID" value="BDR52990.1"/>
    <property type="molecule type" value="Genomic_DNA"/>
</dbReference>
<feature type="transmembrane region" description="Helical" evidence="6">
    <location>
        <begin position="12"/>
        <end position="36"/>
    </location>
</feature>
<feature type="transmembrane region" description="Helical" evidence="6">
    <location>
        <begin position="111"/>
        <end position="137"/>
    </location>
</feature>
<feature type="transmembrane region" description="Helical" evidence="6">
    <location>
        <begin position="88"/>
        <end position="105"/>
    </location>
</feature>
<evidence type="ECO:0000313" key="8">
    <source>
        <dbReference type="EMBL" id="BDR52990.1"/>
    </source>
</evidence>
<sequence>MKWALNDLKANKGIWAGVLLVLVVTQTLLCAMGVSLGVDNYYVGLSKQTRDTAKSLGSGLSLVYFTAIVMGCLVIMQTLQASIRQRRQGLALLSLLGATPGQILFCTAVQVLALALIASLIAVALAPLLAPQILGFYVRSLQIYRPFDFVWDNFLRSALIGLGVGIGAALVATRLTLRELKTVSPIQALGRAQGMSPYRTPGMVEASPYSSRPWSFYCCRSLPTFTWLAPISKL</sequence>
<evidence type="ECO:0000256" key="4">
    <source>
        <dbReference type="ARBA" id="ARBA00022989"/>
    </source>
</evidence>